<dbReference type="Proteomes" id="UP001362999">
    <property type="component" value="Unassembled WGS sequence"/>
</dbReference>
<keyword evidence="2" id="KW-1185">Reference proteome</keyword>
<evidence type="ECO:0000313" key="2">
    <source>
        <dbReference type="Proteomes" id="UP001362999"/>
    </source>
</evidence>
<protein>
    <submittedName>
        <fullName evidence="1">Uncharacterized protein</fullName>
    </submittedName>
</protein>
<comment type="caution">
    <text evidence="1">The sequence shown here is derived from an EMBL/GenBank/DDBJ whole genome shotgun (WGS) entry which is preliminary data.</text>
</comment>
<dbReference type="AlphaFoldDB" id="A0AAW0E0F1"/>
<organism evidence="1 2">
    <name type="scientific">Favolaschia claudopus</name>
    <dbReference type="NCBI Taxonomy" id="2862362"/>
    <lineage>
        <taxon>Eukaryota</taxon>
        <taxon>Fungi</taxon>
        <taxon>Dikarya</taxon>
        <taxon>Basidiomycota</taxon>
        <taxon>Agaricomycotina</taxon>
        <taxon>Agaricomycetes</taxon>
        <taxon>Agaricomycetidae</taxon>
        <taxon>Agaricales</taxon>
        <taxon>Marasmiineae</taxon>
        <taxon>Mycenaceae</taxon>
        <taxon>Favolaschia</taxon>
    </lineage>
</organism>
<proteinExistence type="predicted"/>
<sequence length="162" mass="18048">MITPARPHSECFQDGKVRTASLQQHENLYLDFIWLRCVDEFLLVEFVTCAFNSGTNEAHCGQKLVYCTNRSTSGVPQASYPFLPRTHLRGLGGNIVYIRHTYLKQAPATYPTAPKKSSNVHTLLYVSTIEKGLPVPPGILQGMNIGRFSKSVPRPSHLSMGE</sequence>
<accession>A0AAW0E0F1</accession>
<dbReference type="EMBL" id="JAWWNJ010000005">
    <property type="protein sequence ID" value="KAK7056148.1"/>
    <property type="molecule type" value="Genomic_DNA"/>
</dbReference>
<evidence type="ECO:0000313" key="1">
    <source>
        <dbReference type="EMBL" id="KAK7056148.1"/>
    </source>
</evidence>
<name>A0AAW0E0F1_9AGAR</name>
<reference evidence="1 2" key="1">
    <citation type="journal article" date="2024" name="J Genomics">
        <title>Draft genome sequencing and assembly of Favolaschia claudopus CIRM-BRFM 2984 isolated from oak limbs.</title>
        <authorList>
            <person name="Navarro D."/>
            <person name="Drula E."/>
            <person name="Chaduli D."/>
            <person name="Cazenave R."/>
            <person name="Ahrendt S."/>
            <person name="Wang J."/>
            <person name="Lipzen A."/>
            <person name="Daum C."/>
            <person name="Barry K."/>
            <person name="Grigoriev I.V."/>
            <person name="Favel A."/>
            <person name="Rosso M.N."/>
            <person name="Martin F."/>
        </authorList>
    </citation>
    <scope>NUCLEOTIDE SEQUENCE [LARGE SCALE GENOMIC DNA]</scope>
    <source>
        <strain evidence="1 2">CIRM-BRFM 2984</strain>
    </source>
</reference>
<gene>
    <name evidence="1" type="ORF">R3P38DRAFT_2761268</name>
</gene>